<dbReference type="OrthoDB" id="3343588at2"/>
<protein>
    <submittedName>
        <fullName evidence="1">SEC-C domain-containing protein</fullName>
    </submittedName>
</protein>
<dbReference type="AlphaFoldDB" id="A0A437PQ31"/>
<dbReference type="InterPro" id="IPR011990">
    <property type="entry name" value="TPR-like_helical_dom_sf"/>
</dbReference>
<organism evidence="1 2">
    <name type="scientific">Streptomyces antnestii</name>
    <dbReference type="NCBI Taxonomy" id="2494256"/>
    <lineage>
        <taxon>Bacteria</taxon>
        <taxon>Bacillati</taxon>
        <taxon>Actinomycetota</taxon>
        <taxon>Actinomycetes</taxon>
        <taxon>Kitasatosporales</taxon>
        <taxon>Streptomycetaceae</taxon>
        <taxon>Streptomyces</taxon>
    </lineage>
</organism>
<keyword evidence="2" id="KW-1185">Reference proteome</keyword>
<dbReference type="RefSeq" id="WP_127828762.1">
    <property type="nucleotide sequence ID" value="NZ_RZYA01000006.1"/>
</dbReference>
<evidence type="ECO:0000313" key="1">
    <source>
        <dbReference type="EMBL" id="RVU24405.1"/>
    </source>
</evidence>
<dbReference type="InterPro" id="IPR004027">
    <property type="entry name" value="SEC_C_motif"/>
</dbReference>
<sequence>MRPDTPATPAEPVDPVNHIAEAERLERIAGLYPEDAEQLLLQAAAHYELADARQRAAALYDGLLAGPPPALEQPHLVKALMAANLWEYGHEAEARAIITGIRTAAPRDPAAYVIVAEALESHDELEAAHETFTEALTLLLPEADRANPPYETHPLIVGRHRVRRMLGAAHDEWDALADQVNRSTVSLDELHDPKRTWALGSDNPAELMAEILLLRAELGSYRQALSRPFPVAVLHWTEAELAELVSAYPTLTAEYPSHAEHLATIESSLRELAASGTPNLGIVTGTVPSYEAFAASESSSPTDASLLPQYATTLAARGRAVPWPPERSAECWCGSGRTYGECHGVGAAD</sequence>
<dbReference type="Proteomes" id="UP000283128">
    <property type="component" value="Unassembled WGS sequence"/>
</dbReference>
<proteinExistence type="predicted"/>
<dbReference type="EMBL" id="RZYA01000006">
    <property type="protein sequence ID" value="RVU24405.1"/>
    <property type="molecule type" value="Genomic_DNA"/>
</dbReference>
<name>A0A437PQ31_9ACTN</name>
<accession>A0A437PQ31</accession>
<dbReference type="Gene3D" id="1.25.40.10">
    <property type="entry name" value="Tetratricopeptide repeat domain"/>
    <property type="match status" value="1"/>
</dbReference>
<reference evidence="1 2" key="1">
    <citation type="submission" date="2019-01" db="EMBL/GenBank/DDBJ databases">
        <title>Genome sequences of Streptomyces and Rhizobium isolates collected from root and soil.</title>
        <authorList>
            <person name="Chhettri S."/>
            <person name="Sevigny J.L."/>
            <person name="Sen A."/>
            <person name="Ennis N."/>
            <person name="Tisa L."/>
        </authorList>
    </citation>
    <scope>NUCLEOTIDE SEQUENCE [LARGE SCALE GENOMIC DNA]</scope>
    <source>
        <strain evidence="1 2">San01</strain>
    </source>
</reference>
<gene>
    <name evidence="1" type="ORF">EOT10_15440</name>
</gene>
<dbReference type="Pfam" id="PF02810">
    <property type="entry name" value="SEC-C"/>
    <property type="match status" value="1"/>
</dbReference>
<evidence type="ECO:0000313" key="2">
    <source>
        <dbReference type="Proteomes" id="UP000283128"/>
    </source>
</evidence>
<comment type="caution">
    <text evidence="1">The sequence shown here is derived from an EMBL/GenBank/DDBJ whole genome shotgun (WGS) entry which is preliminary data.</text>
</comment>